<gene>
    <name evidence="6" type="ORF">HO133_002822</name>
</gene>
<name>A0A8H6CDF2_9LECA</name>
<dbReference type="Proteomes" id="UP000593566">
    <property type="component" value="Unassembled WGS sequence"/>
</dbReference>
<dbReference type="PANTHER" id="PTHR47429">
    <property type="entry name" value="PROTEIN TWIN LOV 1"/>
    <property type="match status" value="1"/>
</dbReference>
<dbReference type="Pfam" id="PF13426">
    <property type="entry name" value="PAS_9"/>
    <property type="match status" value="1"/>
</dbReference>
<dbReference type="NCBIfam" id="TIGR00229">
    <property type="entry name" value="sensory_box"/>
    <property type="match status" value="1"/>
</dbReference>
<dbReference type="PROSITE" id="PS50132">
    <property type="entry name" value="RGS"/>
    <property type="match status" value="1"/>
</dbReference>
<reference evidence="6 7" key="1">
    <citation type="journal article" date="2020" name="Genomics">
        <title>Complete, high-quality genomes from long-read metagenomic sequencing of two wolf lichen thalli reveals enigmatic genome architecture.</title>
        <authorList>
            <person name="McKenzie S.K."/>
            <person name="Walston R.F."/>
            <person name="Allen J.L."/>
        </authorList>
    </citation>
    <scope>NUCLEOTIDE SEQUENCE [LARGE SCALE GENOMIC DNA]</scope>
    <source>
        <strain evidence="6">WasteWater1</strain>
    </source>
</reference>
<keyword evidence="3" id="KW-0157">Chromophore</keyword>
<dbReference type="AlphaFoldDB" id="A0A8H6CDF2"/>
<evidence type="ECO:0000259" key="5">
    <source>
        <dbReference type="PROSITE" id="PS50132"/>
    </source>
</evidence>
<dbReference type="InterPro" id="IPR000014">
    <property type="entry name" value="PAS"/>
</dbReference>
<dbReference type="InterPro" id="IPR036305">
    <property type="entry name" value="RGS_sf"/>
</dbReference>
<feature type="compositionally biased region" description="Polar residues" evidence="4">
    <location>
        <begin position="32"/>
        <end position="45"/>
    </location>
</feature>
<keyword evidence="1" id="KW-0285">Flavoprotein</keyword>
<feature type="domain" description="RGS" evidence="5">
    <location>
        <begin position="85"/>
        <end position="198"/>
    </location>
</feature>
<sequence length="530" mass="59632">MSLVTREMAAQNGKLNGDLKQSDDRLPIERAGNTQLAQRKGSYNNKGDELSRDYNPPPSSYSVPKQHGGLDKSANGLADFFSTEVFQIVLHNPTTAHRLLKFSQARMCGENMEFLEKVDRYNALLDELTTIMTDIHYSYTATEAPKQLGIHVNLMRRMNADIKASTMSTLPSMESIFTEAQDSVENILRTAVYPRFVKYQMTNSASKALSTDRSRYQGLGDCFCLTDPNKADNPIVYASDGFVSVTGYSRPEVVPRNCRFLQGNYTDRTATKRLKASIEAREETVELLLNYKKTGEPFWNLLYVAPLFDAEGNLKFFIGGQINCSTTIRSNTDVLKILSMSDDPEDDKEAAQSVRSIKPNKRSFFGFSRKESVPQLPSSTKRVEVRGDGMEQGLLKQIEKMNFRTQMEVFYTTYSKYLVVKYDSFAISHYSLGIVDILGITNSSSHGFVGSNIFKFLAQHTTALPREYKSKVKDALKHGQAISASVNLFTLRSLERSKGDDKFFTHWTPCKDERGVVAYAVVTLSSTLYE</sequence>
<dbReference type="GeneID" id="59331234"/>
<dbReference type="PANTHER" id="PTHR47429:SF2">
    <property type="entry name" value="PROTEIN TWIN LOV 1"/>
    <property type="match status" value="1"/>
</dbReference>
<dbReference type="SMART" id="SM00315">
    <property type="entry name" value="RGS"/>
    <property type="match status" value="1"/>
</dbReference>
<dbReference type="EMBL" id="JACCJB010000015">
    <property type="protein sequence ID" value="KAF6221141.1"/>
    <property type="molecule type" value="Genomic_DNA"/>
</dbReference>
<dbReference type="RefSeq" id="XP_037150576.1">
    <property type="nucleotide sequence ID" value="XM_037293747.1"/>
</dbReference>
<evidence type="ECO:0000313" key="6">
    <source>
        <dbReference type="EMBL" id="KAF6221141.1"/>
    </source>
</evidence>
<dbReference type="Pfam" id="PF00615">
    <property type="entry name" value="RGS"/>
    <property type="match status" value="1"/>
</dbReference>
<evidence type="ECO:0000313" key="7">
    <source>
        <dbReference type="Proteomes" id="UP000593566"/>
    </source>
</evidence>
<dbReference type="InterPro" id="IPR035965">
    <property type="entry name" value="PAS-like_dom_sf"/>
</dbReference>
<dbReference type="InterPro" id="IPR044926">
    <property type="entry name" value="RGS_subdomain_2"/>
</dbReference>
<dbReference type="SUPFAM" id="SSF48097">
    <property type="entry name" value="Regulator of G-protein signaling, RGS"/>
    <property type="match status" value="1"/>
</dbReference>
<evidence type="ECO:0000256" key="4">
    <source>
        <dbReference type="SAM" id="MobiDB-lite"/>
    </source>
</evidence>
<keyword evidence="2" id="KW-0288">FMN</keyword>
<dbReference type="Gene3D" id="1.10.167.10">
    <property type="entry name" value="Regulator of G-protein Signalling 4, domain 2"/>
    <property type="match status" value="1"/>
</dbReference>
<accession>A0A8H6CDF2</accession>
<feature type="region of interest" description="Disordered" evidence="4">
    <location>
        <begin position="1"/>
        <end position="68"/>
    </location>
</feature>
<comment type="caution">
    <text evidence="6">The sequence shown here is derived from an EMBL/GenBank/DDBJ whole genome shotgun (WGS) entry which is preliminary data.</text>
</comment>
<evidence type="ECO:0000256" key="1">
    <source>
        <dbReference type="ARBA" id="ARBA00022630"/>
    </source>
</evidence>
<dbReference type="CDD" id="cd00130">
    <property type="entry name" value="PAS"/>
    <property type="match status" value="1"/>
</dbReference>
<dbReference type="SUPFAM" id="SSF55785">
    <property type="entry name" value="PYP-like sensor domain (PAS domain)"/>
    <property type="match status" value="1"/>
</dbReference>
<dbReference type="InterPro" id="IPR016137">
    <property type="entry name" value="RGS"/>
</dbReference>
<evidence type="ECO:0000256" key="3">
    <source>
        <dbReference type="ARBA" id="ARBA00022991"/>
    </source>
</evidence>
<protein>
    <recommendedName>
        <fullName evidence="5">RGS domain-containing protein</fullName>
    </recommendedName>
</protein>
<organism evidence="6 7">
    <name type="scientific">Letharia lupina</name>
    <dbReference type="NCBI Taxonomy" id="560253"/>
    <lineage>
        <taxon>Eukaryota</taxon>
        <taxon>Fungi</taxon>
        <taxon>Dikarya</taxon>
        <taxon>Ascomycota</taxon>
        <taxon>Pezizomycotina</taxon>
        <taxon>Lecanoromycetes</taxon>
        <taxon>OSLEUM clade</taxon>
        <taxon>Lecanoromycetidae</taxon>
        <taxon>Lecanorales</taxon>
        <taxon>Lecanorineae</taxon>
        <taxon>Parmeliaceae</taxon>
        <taxon>Letharia</taxon>
    </lineage>
</organism>
<dbReference type="GO" id="GO:0005634">
    <property type="term" value="C:nucleus"/>
    <property type="evidence" value="ECO:0007669"/>
    <property type="project" value="TreeGrafter"/>
</dbReference>
<proteinExistence type="predicted"/>
<keyword evidence="7" id="KW-1185">Reference proteome</keyword>
<evidence type="ECO:0000256" key="2">
    <source>
        <dbReference type="ARBA" id="ARBA00022643"/>
    </source>
</evidence>
<dbReference type="Gene3D" id="3.30.450.20">
    <property type="entry name" value="PAS domain"/>
    <property type="match status" value="1"/>
</dbReference>